<keyword evidence="9" id="KW-1185">Reference proteome</keyword>
<dbReference type="RefSeq" id="WP_380837066.1">
    <property type="nucleotide sequence ID" value="NZ_JBHMCR010000006.1"/>
</dbReference>
<feature type="chain" id="PRO_5046712021" evidence="6">
    <location>
        <begin position="30"/>
        <end position="221"/>
    </location>
</feature>
<feature type="compositionally biased region" description="Pro residues" evidence="5">
    <location>
        <begin position="41"/>
        <end position="70"/>
    </location>
</feature>
<dbReference type="SUPFAM" id="SSF55797">
    <property type="entry name" value="PR-1-like"/>
    <property type="match status" value="1"/>
</dbReference>
<evidence type="ECO:0000259" key="7">
    <source>
        <dbReference type="PROSITE" id="PS51049"/>
    </source>
</evidence>
<proteinExistence type="predicted"/>
<evidence type="ECO:0000256" key="2">
    <source>
        <dbReference type="ARBA" id="ARBA00022692"/>
    </source>
</evidence>
<evidence type="ECO:0000313" key="8">
    <source>
        <dbReference type="EMBL" id="MFB9521221.1"/>
    </source>
</evidence>
<evidence type="ECO:0000256" key="4">
    <source>
        <dbReference type="ARBA" id="ARBA00023136"/>
    </source>
</evidence>
<evidence type="ECO:0000256" key="1">
    <source>
        <dbReference type="ARBA" id="ARBA00004308"/>
    </source>
</evidence>
<feature type="signal peptide" evidence="6">
    <location>
        <begin position="1"/>
        <end position="29"/>
    </location>
</feature>
<name>A0ABV5PFA7_STRCM</name>
<dbReference type="Gene3D" id="3.40.33.10">
    <property type="entry name" value="CAP"/>
    <property type="match status" value="1"/>
</dbReference>
<dbReference type="EMBL" id="JBHMCR010000006">
    <property type="protein sequence ID" value="MFB9521221.1"/>
    <property type="molecule type" value="Genomic_DNA"/>
</dbReference>
<comment type="subcellular location">
    <subcellularLocation>
        <location evidence="1">Endomembrane system</location>
    </subcellularLocation>
</comment>
<dbReference type="PROSITE" id="PS51049">
    <property type="entry name" value="KASH"/>
    <property type="match status" value="1"/>
</dbReference>
<evidence type="ECO:0000256" key="6">
    <source>
        <dbReference type="SAM" id="SignalP"/>
    </source>
</evidence>
<evidence type="ECO:0000256" key="5">
    <source>
        <dbReference type="SAM" id="MobiDB-lite"/>
    </source>
</evidence>
<dbReference type="Pfam" id="PF00188">
    <property type="entry name" value="CAP"/>
    <property type="match status" value="1"/>
</dbReference>
<evidence type="ECO:0000313" key="9">
    <source>
        <dbReference type="Proteomes" id="UP001589718"/>
    </source>
</evidence>
<dbReference type="PANTHER" id="PTHR31157:SF1">
    <property type="entry name" value="SCP DOMAIN-CONTAINING PROTEIN"/>
    <property type="match status" value="1"/>
</dbReference>
<dbReference type="InterPro" id="IPR035940">
    <property type="entry name" value="CAP_sf"/>
</dbReference>
<dbReference type="InterPro" id="IPR012315">
    <property type="entry name" value="KASH"/>
</dbReference>
<comment type="caution">
    <text evidence="8">The sequence shown here is derived from an EMBL/GenBank/DDBJ whole genome shotgun (WGS) entry which is preliminary data.</text>
</comment>
<reference evidence="8 9" key="1">
    <citation type="submission" date="2024-09" db="EMBL/GenBank/DDBJ databases">
        <authorList>
            <person name="Sun Q."/>
            <person name="Mori K."/>
        </authorList>
    </citation>
    <scope>NUCLEOTIDE SEQUENCE [LARGE SCALE GENOMIC DNA]</scope>
    <source>
        <strain evidence="8 9">JCM 4362</strain>
    </source>
</reference>
<dbReference type="CDD" id="cd05379">
    <property type="entry name" value="CAP_bacterial"/>
    <property type="match status" value="1"/>
</dbReference>
<dbReference type="PANTHER" id="PTHR31157">
    <property type="entry name" value="SCP DOMAIN-CONTAINING PROTEIN"/>
    <property type="match status" value="1"/>
</dbReference>
<gene>
    <name evidence="8" type="ORF">ACFFTU_14820</name>
</gene>
<sequence length="221" mass="23575">MRRRTRAGVVALVLAVTGGALLPVAAAGAAAAARPAEPLPPVPQYVPGPPPAHHASPPPSGSTYTMPPPSWHTAPQGTPDGPLPRQAAARATPSQVATAFVRLLNRERAAAGCRPVRTQRTLTYVAQQHSAYLAKSRTLTHTDAYNRDVGERLNAAGYRWRRAAENLAVASSDAPSALREWKESPRHRRSMLTCAFRHAGVGAVRSGGRTWWTLTLAVPAR</sequence>
<keyword evidence="6" id="KW-0732">Signal</keyword>
<dbReference type="Proteomes" id="UP001589718">
    <property type="component" value="Unassembled WGS sequence"/>
</dbReference>
<feature type="domain" description="KASH" evidence="7">
    <location>
        <begin position="1"/>
        <end position="52"/>
    </location>
</feature>
<dbReference type="InterPro" id="IPR014044">
    <property type="entry name" value="CAP_dom"/>
</dbReference>
<evidence type="ECO:0000256" key="3">
    <source>
        <dbReference type="ARBA" id="ARBA00022989"/>
    </source>
</evidence>
<organism evidence="8 9">
    <name type="scientific">Streptomyces cremeus</name>
    <dbReference type="NCBI Taxonomy" id="66881"/>
    <lineage>
        <taxon>Bacteria</taxon>
        <taxon>Bacillati</taxon>
        <taxon>Actinomycetota</taxon>
        <taxon>Actinomycetes</taxon>
        <taxon>Kitasatosporales</taxon>
        <taxon>Streptomycetaceae</taxon>
        <taxon>Streptomyces</taxon>
    </lineage>
</organism>
<keyword evidence="3" id="KW-1133">Transmembrane helix</keyword>
<accession>A0ABV5PFA7</accession>
<keyword evidence="2" id="KW-0812">Transmembrane</keyword>
<feature type="region of interest" description="Disordered" evidence="5">
    <location>
        <begin position="41"/>
        <end position="92"/>
    </location>
</feature>
<protein>
    <submittedName>
        <fullName evidence="8">CAP domain-containing protein</fullName>
    </submittedName>
</protein>
<keyword evidence="4" id="KW-0472">Membrane</keyword>